<sequence>MLKGKAPAAQLPFHLPAVYKDQARSLLNAVYKSWVFGGMGSWNDSPPYSAYSHQREQEYNILSARLYETLVQCARGAVNSVVLL</sequence>
<evidence type="ECO:0000313" key="1">
    <source>
        <dbReference type="EMBL" id="KWX77466.1"/>
    </source>
</evidence>
<name>A0ABR5SXS6_9BACL</name>
<dbReference type="EMBL" id="LIPY01000101">
    <property type="protein sequence ID" value="KWX77466.1"/>
    <property type="molecule type" value="Genomic_DNA"/>
</dbReference>
<comment type="caution">
    <text evidence="1">The sequence shown here is derived from an EMBL/GenBank/DDBJ whole genome shotgun (WGS) entry which is preliminary data.</text>
</comment>
<reference evidence="1 2" key="1">
    <citation type="submission" date="2015-08" db="EMBL/GenBank/DDBJ databases">
        <title>Genome of Paenibacillus jilunlii.</title>
        <authorList>
            <person name="Sant'Anna F.H."/>
            <person name="Ambrosini A."/>
            <person name="Souza R."/>
            <person name="Bach E."/>
            <person name="Fernandes G."/>
            <person name="Balsanelli E."/>
            <person name="Baura V.A."/>
            <person name="Pedrosa F.O."/>
            <person name="Souza E.M."/>
            <person name="Passaglia L."/>
        </authorList>
    </citation>
    <scope>NUCLEOTIDE SEQUENCE [LARGE SCALE GENOMIC DNA]</scope>
    <source>
        <strain evidence="1 2">DSM 23019</strain>
    </source>
</reference>
<dbReference type="Proteomes" id="UP000070252">
    <property type="component" value="Unassembled WGS sequence"/>
</dbReference>
<evidence type="ECO:0000313" key="2">
    <source>
        <dbReference type="Proteomes" id="UP000070252"/>
    </source>
</evidence>
<keyword evidence="2" id="KW-1185">Reference proteome</keyword>
<proteinExistence type="predicted"/>
<gene>
    <name evidence="1" type="ORF">AML91_07880</name>
</gene>
<accession>A0ABR5SXS6</accession>
<protein>
    <submittedName>
        <fullName evidence="1">Uncharacterized protein</fullName>
    </submittedName>
</protein>
<organism evidence="1 2">
    <name type="scientific">Paenibacillus jilunlii</name>
    <dbReference type="NCBI Taxonomy" id="682956"/>
    <lineage>
        <taxon>Bacteria</taxon>
        <taxon>Bacillati</taxon>
        <taxon>Bacillota</taxon>
        <taxon>Bacilli</taxon>
        <taxon>Bacillales</taxon>
        <taxon>Paenibacillaceae</taxon>
        <taxon>Paenibacillus</taxon>
    </lineage>
</organism>